<evidence type="ECO:0008006" key="3">
    <source>
        <dbReference type="Google" id="ProtNLM"/>
    </source>
</evidence>
<keyword evidence="2" id="KW-1185">Reference proteome</keyword>
<reference evidence="1 2" key="1">
    <citation type="submission" date="2024-09" db="EMBL/GenBank/DDBJ databases">
        <authorList>
            <person name="Sun Q."/>
            <person name="Mori K."/>
        </authorList>
    </citation>
    <scope>NUCLEOTIDE SEQUENCE [LARGE SCALE GENOMIC DNA]</scope>
    <source>
        <strain evidence="1 2">TBRC 0563</strain>
    </source>
</reference>
<protein>
    <recommendedName>
        <fullName evidence="3">Carbohydrate kinase</fullName>
    </recommendedName>
</protein>
<name>A0ABV5YTK0_9ACTN</name>
<dbReference type="RefSeq" id="WP_378211423.1">
    <property type="nucleotide sequence ID" value="NZ_JBHLZP010000508.1"/>
</dbReference>
<evidence type="ECO:0000313" key="2">
    <source>
        <dbReference type="Proteomes" id="UP001589627"/>
    </source>
</evidence>
<gene>
    <name evidence="1" type="ORF">ACFFNX_40225</name>
</gene>
<organism evidence="1 2">
    <name type="scientific">Actinoallomurus acaciae</name>
    <dbReference type="NCBI Taxonomy" id="502577"/>
    <lineage>
        <taxon>Bacteria</taxon>
        <taxon>Bacillati</taxon>
        <taxon>Actinomycetota</taxon>
        <taxon>Actinomycetes</taxon>
        <taxon>Streptosporangiales</taxon>
        <taxon>Thermomonosporaceae</taxon>
        <taxon>Actinoallomurus</taxon>
    </lineage>
</organism>
<evidence type="ECO:0000313" key="1">
    <source>
        <dbReference type="EMBL" id="MFB9838395.1"/>
    </source>
</evidence>
<proteinExistence type="predicted"/>
<feature type="non-terminal residue" evidence="1">
    <location>
        <position position="1"/>
    </location>
</feature>
<dbReference type="Proteomes" id="UP001589627">
    <property type="component" value="Unassembled WGS sequence"/>
</dbReference>
<sequence length="59" mass="5943">AATLLGAGRALRGVSVAGDPDVARVARRAAELIGEVAYASAFERGATMPREEALGFVGA</sequence>
<accession>A0ABV5YTK0</accession>
<comment type="caution">
    <text evidence="1">The sequence shown here is derived from an EMBL/GenBank/DDBJ whole genome shotgun (WGS) entry which is preliminary data.</text>
</comment>
<dbReference type="EMBL" id="JBHLZP010000508">
    <property type="protein sequence ID" value="MFB9838395.1"/>
    <property type="molecule type" value="Genomic_DNA"/>
</dbReference>